<dbReference type="AlphaFoldDB" id="E9H089"/>
<dbReference type="InParanoid" id="E9H089"/>
<evidence type="ECO:0000313" key="2">
    <source>
        <dbReference type="EMBL" id="EFX74757.1"/>
    </source>
</evidence>
<dbReference type="EMBL" id="GL732580">
    <property type="protein sequence ID" value="EFX74757.1"/>
    <property type="molecule type" value="Genomic_DNA"/>
</dbReference>
<name>E9H089_DAPPU</name>
<gene>
    <name evidence="2" type="ORF">DAPPUDRAFT_108453</name>
</gene>
<keyword evidence="3" id="KW-1185">Reference proteome</keyword>
<feature type="compositionally biased region" description="Acidic residues" evidence="1">
    <location>
        <begin position="51"/>
        <end position="74"/>
    </location>
</feature>
<proteinExistence type="predicted"/>
<feature type="region of interest" description="Disordered" evidence="1">
    <location>
        <begin position="354"/>
        <end position="378"/>
    </location>
</feature>
<evidence type="ECO:0000256" key="1">
    <source>
        <dbReference type="SAM" id="MobiDB-lite"/>
    </source>
</evidence>
<feature type="region of interest" description="Disordered" evidence="1">
    <location>
        <begin position="42"/>
        <end position="77"/>
    </location>
</feature>
<dbReference type="Proteomes" id="UP000000305">
    <property type="component" value="Unassembled WGS sequence"/>
</dbReference>
<evidence type="ECO:0000313" key="3">
    <source>
        <dbReference type="Proteomes" id="UP000000305"/>
    </source>
</evidence>
<protein>
    <submittedName>
        <fullName evidence="2">Uncharacterized protein</fullName>
    </submittedName>
</protein>
<organism evidence="2 3">
    <name type="scientific">Daphnia pulex</name>
    <name type="common">Water flea</name>
    <dbReference type="NCBI Taxonomy" id="6669"/>
    <lineage>
        <taxon>Eukaryota</taxon>
        <taxon>Metazoa</taxon>
        <taxon>Ecdysozoa</taxon>
        <taxon>Arthropoda</taxon>
        <taxon>Crustacea</taxon>
        <taxon>Branchiopoda</taxon>
        <taxon>Diplostraca</taxon>
        <taxon>Cladocera</taxon>
        <taxon>Anomopoda</taxon>
        <taxon>Daphniidae</taxon>
        <taxon>Daphnia</taxon>
    </lineage>
</organism>
<dbReference type="HOGENOM" id="CLU_666088_0_0_1"/>
<sequence>MNPGKIFPDHELPNNKQLKKNAREHRWLDNKRIKKIKIDYDDGTSNSLTLSEEDNEDDESLNVDDEGLEGDEESEGRNLKVRLRRQELENPDSTCDNLAAQWAAAIALINYCLNKPPYCVQVRSSERREVAARQNRLIQYLPPHLQEELVQCEDIFPTAAKRKLLVLGEAEFAIEEVKLERKRQALQAKRRRAEETPVQFNWVQYPSAHTGASGIARQSTFTLRTTSRLELVKAAYSQDLYSPSQGSAAFQNAVAHSSGRHKYAVKACKRIGSDNSHAAEKEETDTEYLIFEIISLKTSMKIKKEKKEKKAKVKPKVTKGCTLSAPRTPLALRAPPEENDLGLRELFGSISGDEVKDEEDLMNSPKADPVDQQNRSRSRWTLSSLSYTPLKQNSSTPMLNASSSIRIEIFFLC</sequence>
<feature type="region of interest" description="Disordered" evidence="1">
    <location>
        <begin position="1"/>
        <end position="23"/>
    </location>
</feature>
<dbReference type="KEGG" id="dpx:DAPPUDRAFT_108453"/>
<reference evidence="2 3" key="1">
    <citation type="journal article" date="2011" name="Science">
        <title>The ecoresponsive genome of Daphnia pulex.</title>
        <authorList>
            <person name="Colbourne J.K."/>
            <person name="Pfrender M.E."/>
            <person name="Gilbert D."/>
            <person name="Thomas W.K."/>
            <person name="Tucker A."/>
            <person name="Oakley T.H."/>
            <person name="Tokishita S."/>
            <person name="Aerts A."/>
            <person name="Arnold G.J."/>
            <person name="Basu M.K."/>
            <person name="Bauer D.J."/>
            <person name="Caceres C.E."/>
            <person name="Carmel L."/>
            <person name="Casola C."/>
            <person name="Choi J.H."/>
            <person name="Detter J.C."/>
            <person name="Dong Q."/>
            <person name="Dusheyko S."/>
            <person name="Eads B.D."/>
            <person name="Frohlich T."/>
            <person name="Geiler-Samerotte K.A."/>
            <person name="Gerlach D."/>
            <person name="Hatcher P."/>
            <person name="Jogdeo S."/>
            <person name="Krijgsveld J."/>
            <person name="Kriventseva E.V."/>
            <person name="Kultz D."/>
            <person name="Laforsch C."/>
            <person name="Lindquist E."/>
            <person name="Lopez J."/>
            <person name="Manak J.R."/>
            <person name="Muller J."/>
            <person name="Pangilinan J."/>
            <person name="Patwardhan R.P."/>
            <person name="Pitluck S."/>
            <person name="Pritham E.J."/>
            <person name="Rechtsteiner A."/>
            <person name="Rho M."/>
            <person name="Rogozin I.B."/>
            <person name="Sakarya O."/>
            <person name="Salamov A."/>
            <person name="Schaack S."/>
            <person name="Shapiro H."/>
            <person name="Shiga Y."/>
            <person name="Skalitzky C."/>
            <person name="Smith Z."/>
            <person name="Souvorov A."/>
            <person name="Sung W."/>
            <person name="Tang Z."/>
            <person name="Tsuchiya D."/>
            <person name="Tu H."/>
            <person name="Vos H."/>
            <person name="Wang M."/>
            <person name="Wolf Y.I."/>
            <person name="Yamagata H."/>
            <person name="Yamada T."/>
            <person name="Ye Y."/>
            <person name="Shaw J.R."/>
            <person name="Andrews J."/>
            <person name="Crease T.J."/>
            <person name="Tang H."/>
            <person name="Lucas S.M."/>
            <person name="Robertson H.M."/>
            <person name="Bork P."/>
            <person name="Koonin E.V."/>
            <person name="Zdobnov E.M."/>
            <person name="Grigoriev I.V."/>
            <person name="Lynch M."/>
            <person name="Boore J.L."/>
        </authorList>
    </citation>
    <scope>NUCLEOTIDE SEQUENCE [LARGE SCALE GENOMIC DNA]</scope>
</reference>
<accession>E9H089</accession>